<organism evidence="6 7">
    <name type="scientific">Actinophytocola gossypii</name>
    <dbReference type="NCBI Taxonomy" id="2812003"/>
    <lineage>
        <taxon>Bacteria</taxon>
        <taxon>Bacillati</taxon>
        <taxon>Actinomycetota</taxon>
        <taxon>Actinomycetes</taxon>
        <taxon>Pseudonocardiales</taxon>
        <taxon>Pseudonocardiaceae</taxon>
    </lineage>
</organism>
<dbReference type="RefSeq" id="WP_260189342.1">
    <property type="nucleotide sequence ID" value="NZ_JAFFZE010000004.1"/>
</dbReference>
<dbReference type="SUPFAM" id="SSF55874">
    <property type="entry name" value="ATPase domain of HSP90 chaperone/DNA topoisomerase II/histidine kinase"/>
    <property type="match status" value="1"/>
</dbReference>
<feature type="transmembrane region" description="Helical" evidence="4">
    <location>
        <begin position="68"/>
        <end position="95"/>
    </location>
</feature>
<dbReference type="PANTHER" id="PTHR24421:SF63">
    <property type="entry name" value="SENSOR HISTIDINE KINASE DESK"/>
    <property type="match status" value="1"/>
</dbReference>
<keyword evidence="4" id="KW-0812">Transmembrane</keyword>
<keyword evidence="7" id="KW-1185">Reference proteome</keyword>
<accession>A0ABT2J298</accession>
<reference evidence="6 7" key="1">
    <citation type="submission" date="2021-02" db="EMBL/GenBank/DDBJ databases">
        <title>Actinophytocola xerophila sp. nov., isolated from soil of cotton cropping field.</title>
        <authorList>
            <person name="Huang R."/>
            <person name="Chen X."/>
            <person name="Ge X."/>
            <person name="Liu W."/>
        </authorList>
    </citation>
    <scope>NUCLEOTIDE SEQUENCE [LARGE SCALE GENOMIC DNA]</scope>
    <source>
        <strain evidence="6 7">S1-96</strain>
    </source>
</reference>
<dbReference type="InterPro" id="IPR050482">
    <property type="entry name" value="Sensor_HK_TwoCompSys"/>
</dbReference>
<dbReference type="EMBL" id="JAFFZE010000004">
    <property type="protein sequence ID" value="MCT2581987.1"/>
    <property type="molecule type" value="Genomic_DNA"/>
</dbReference>
<feature type="transmembrane region" description="Helical" evidence="4">
    <location>
        <begin position="39"/>
        <end position="56"/>
    </location>
</feature>
<keyword evidence="2 6" id="KW-0418">Kinase</keyword>
<evidence type="ECO:0000313" key="7">
    <source>
        <dbReference type="Proteomes" id="UP001156441"/>
    </source>
</evidence>
<proteinExistence type="predicted"/>
<evidence type="ECO:0000256" key="3">
    <source>
        <dbReference type="ARBA" id="ARBA00023012"/>
    </source>
</evidence>
<dbReference type="PANTHER" id="PTHR24421">
    <property type="entry name" value="NITRATE/NITRITE SENSOR PROTEIN NARX-RELATED"/>
    <property type="match status" value="1"/>
</dbReference>
<evidence type="ECO:0000256" key="2">
    <source>
        <dbReference type="ARBA" id="ARBA00022777"/>
    </source>
</evidence>
<feature type="transmembrane region" description="Helical" evidence="4">
    <location>
        <begin position="107"/>
        <end position="125"/>
    </location>
</feature>
<dbReference type="InterPro" id="IPR036890">
    <property type="entry name" value="HATPase_C_sf"/>
</dbReference>
<evidence type="ECO:0000256" key="4">
    <source>
        <dbReference type="SAM" id="Phobius"/>
    </source>
</evidence>
<evidence type="ECO:0000259" key="5">
    <source>
        <dbReference type="Pfam" id="PF07730"/>
    </source>
</evidence>
<dbReference type="CDD" id="cd16917">
    <property type="entry name" value="HATPase_UhpB-NarQ-NarX-like"/>
    <property type="match status" value="1"/>
</dbReference>
<sequence>MSQQTDTLSIVLSFVYTVALLVLQLAYFSRPHRRPRPPLSYVALVVQAGLVYLPLLQYGEAWVSRPGFLAGSLLLTLHAAAGVPLFLLVVASMAWVQAGLGGSAADIAYTSVSTVITGLVVFGLTRLTNLVTELHAARNELAQLAVAKERLRFARDLHDLLGMSLSAITLKSELTSRLIADHPTRASEELTAILTVSRQALADVRSVASGYRELSLDDECDSAESVLATADVEVVLRRDYGEVSPMTGTLLATVLREGVTNVLRHSKAERCDIDIRRTGDAVVIEMVNDGASGEPGPCPDGGVSGSGLRNLCERLRAVHGVLVIENLPDQRFRLCATIPLPASAESSADTVTTIRHPWRFGSRRHDSVR</sequence>
<keyword evidence="4" id="KW-1133">Transmembrane helix</keyword>
<keyword evidence="1" id="KW-0808">Transferase</keyword>
<evidence type="ECO:0000313" key="6">
    <source>
        <dbReference type="EMBL" id="MCT2581987.1"/>
    </source>
</evidence>
<feature type="domain" description="Signal transduction histidine kinase subgroup 3 dimerisation and phosphoacceptor" evidence="5">
    <location>
        <begin position="149"/>
        <end position="213"/>
    </location>
</feature>
<dbReference type="Gene3D" id="3.30.565.10">
    <property type="entry name" value="Histidine kinase-like ATPase, C-terminal domain"/>
    <property type="match status" value="1"/>
</dbReference>
<keyword evidence="3" id="KW-0902">Two-component regulatory system</keyword>
<name>A0ABT2J298_9PSEU</name>
<dbReference type="InterPro" id="IPR011712">
    <property type="entry name" value="Sig_transdc_His_kin_sub3_dim/P"/>
</dbReference>
<keyword evidence="4" id="KW-0472">Membrane</keyword>
<dbReference type="GO" id="GO:0016301">
    <property type="term" value="F:kinase activity"/>
    <property type="evidence" value="ECO:0007669"/>
    <property type="project" value="UniProtKB-KW"/>
</dbReference>
<dbReference type="Proteomes" id="UP001156441">
    <property type="component" value="Unassembled WGS sequence"/>
</dbReference>
<comment type="caution">
    <text evidence="6">The sequence shown here is derived from an EMBL/GenBank/DDBJ whole genome shotgun (WGS) entry which is preliminary data.</text>
</comment>
<gene>
    <name evidence="6" type="ORF">JT362_02480</name>
</gene>
<dbReference type="Gene3D" id="1.20.5.1930">
    <property type="match status" value="1"/>
</dbReference>
<dbReference type="Pfam" id="PF07730">
    <property type="entry name" value="HisKA_3"/>
    <property type="match status" value="1"/>
</dbReference>
<protein>
    <submittedName>
        <fullName evidence="6">Sensor histidine kinase</fullName>
    </submittedName>
</protein>
<feature type="transmembrane region" description="Helical" evidence="4">
    <location>
        <begin position="7"/>
        <end position="27"/>
    </location>
</feature>
<evidence type="ECO:0000256" key="1">
    <source>
        <dbReference type="ARBA" id="ARBA00022679"/>
    </source>
</evidence>